<gene>
    <name evidence="14" type="ORF">RND81_09G237300</name>
</gene>
<evidence type="ECO:0000256" key="10">
    <source>
        <dbReference type="ARBA" id="ARBA00023288"/>
    </source>
</evidence>
<dbReference type="InterPro" id="IPR000719">
    <property type="entry name" value="Prot_kinase_dom"/>
</dbReference>
<keyword evidence="7" id="KW-0418">Kinase</keyword>
<dbReference type="InterPro" id="IPR011009">
    <property type="entry name" value="Kinase-like_dom_sf"/>
</dbReference>
<dbReference type="AlphaFoldDB" id="A0AAW1IQQ8"/>
<comment type="caution">
    <text evidence="14">The sequence shown here is derived from an EMBL/GenBank/DDBJ whole genome shotgun (WGS) entry which is preliminary data.</text>
</comment>
<dbReference type="PROSITE" id="PS50011">
    <property type="entry name" value="PROTEIN_KINASE_DOM"/>
    <property type="match status" value="1"/>
</dbReference>
<dbReference type="GO" id="GO:0010183">
    <property type="term" value="P:pollen tube guidance"/>
    <property type="evidence" value="ECO:0007669"/>
    <property type="project" value="UniProtKB-ARBA"/>
</dbReference>
<feature type="compositionally biased region" description="Polar residues" evidence="12">
    <location>
        <begin position="341"/>
        <end position="359"/>
    </location>
</feature>
<keyword evidence="4" id="KW-0723">Serine/threonine-protein kinase</keyword>
<feature type="compositionally biased region" description="Low complexity" evidence="12">
    <location>
        <begin position="531"/>
        <end position="547"/>
    </location>
</feature>
<feature type="compositionally biased region" description="Basic and acidic residues" evidence="12">
    <location>
        <begin position="583"/>
        <end position="598"/>
    </location>
</feature>
<feature type="compositionally biased region" description="Low complexity" evidence="12">
    <location>
        <begin position="480"/>
        <end position="493"/>
    </location>
</feature>
<dbReference type="Gene3D" id="1.10.510.10">
    <property type="entry name" value="Transferase(Phosphotransferase) domain 1"/>
    <property type="match status" value="1"/>
</dbReference>
<evidence type="ECO:0000313" key="14">
    <source>
        <dbReference type="EMBL" id="KAK9692039.1"/>
    </source>
</evidence>
<feature type="compositionally biased region" description="Acidic residues" evidence="12">
    <location>
        <begin position="448"/>
        <end position="459"/>
    </location>
</feature>
<dbReference type="PANTHER" id="PTHR47985:SF4">
    <property type="entry name" value="SERINE_THREONINE-PROTEIN KINASE PBL27"/>
    <property type="match status" value="1"/>
</dbReference>
<sequence length="605" mass="66786">MNCLPCFQKDDDDDDNDDQPTPPKRDAQSRNNAAIDANAASSNAKSFNFRELAIATKNFRQECLLGEGGFGRVFKGTLQSTGQVVAVKQLDRNGMQGNKEFLVEIMMLSLLQHSNLVNLIGYCADGDQRLLVYEYFQFGNLEHHLFGDDPEKKPMDWYTRMKIASGAAQGLEYLHDKANPPIIYRDLKPSNILLDDDYEPKLSDCGLAKLGGDGGMMNPTSRVMGTYGYSAPEYSSSGELTFKSDIYCFGVLLLELITGRRVIDTTRPNDEQNLVTWAQPIFREPKRFSDLSDPRLNKEFPVTSLNQAVGICAMCLQEEPSVRPLIGDVVAALSFLSVPQPNTTPASTQAEKDISSNVYSPPPEQKMHYADDKNLEQHSHSDKESSNHDDSSSDESEDEGSNRGSVSEQKNESEAFENSEGQPSVGNESGDDGSEDENTYSDSGSDGESGDFGDAENAEFEQSGRSMDPSGGGSSKYDDSNLSSEQGSSGRSSPTKRTGSRRRKLVVTFKEPSLSSKRNGTKKSNQEQNCSEKQSSSSSSSSESSSSDSEDEQKYQRHKKNGSDARPPRKNKKRREASNSIDENEHRVFDGVNKEAPKLRHIQTR</sequence>
<dbReference type="GO" id="GO:0004674">
    <property type="term" value="F:protein serine/threonine kinase activity"/>
    <property type="evidence" value="ECO:0007669"/>
    <property type="project" value="UniProtKB-KW"/>
</dbReference>
<name>A0AAW1IQQ8_SAPOF</name>
<dbReference type="GO" id="GO:0005524">
    <property type="term" value="F:ATP binding"/>
    <property type="evidence" value="ECO:0007669"/>
    <property type="project" value="UniProtKB-UniRule"/>
</dbReference>
<evidence type="ECO:0000256" key="4">
    <source>
        <dbReference type="ARBA" id="ARBA00022527"/>
    </source>
</evidence>
<dbReference type="CDD" id="cd14066">
    <property type="entry name" value="STKc_IRAK"/>
    <property type="match status" value="1"/>
</dbReference>
<dbReference type="PANTHER" id="PTHR47985">
    <property type="entry name" value="OS07G0668900 PROTEIN"/>
    <property type="match status" value="1"/>
</dbReference>
<dbReference type="FunFam" id="3.30.200.20:FF:000266">
    <property type="entry name" value="probable serine/threonine-protein kinase RLCKVII"/>
    <property type="match status" value="1"/>
</dbReference>
<dbReference type="SUPFAM" id="SSF56112">
    <property type="entry name" value="Protein kinase-like (PK-like)"/>
    <property type="match status" value="1"/>
</dbReference>
<keyword evidence="9" id="KW-0472">Membrane</keyword>
<keyword evidence="15" id="KW-1185">Reference proteome</keyword>
<evidence type="ECO:0000256" key="2">
    <source>
        <dbReference type="ARBA" id="ARBA00008684"/>
    </source>
</evidence>
<evidence type="ECO:0000313" key="15">
    <source>
        <dbReference type="Proteomes" id="UP001443914"/>
    </source>
</evidence>
<dbReference type="GO" id="GO:0005886">
    <property type="term" value="C:plasma membrane"/>
    <property type="evidence" value="ECO:0007669"/>
    <property type="project" value="UniProtKB-SubCell"/>
</dbReference>
<feature type="region of interest" description="Disordered" evidence="12">
    <location>
        <begin position="1"/>
        <end position="31"/>
    </location>
</feature>
<dbReference type="PROSITE" id="PS00107">
    <property type="entry name" value="PROTEIN_KINASE_ATP"/>
    <property type="match status" value="1"/>
</dbReference>
<dbReference type="Pfam" id="PF00069">
    <property type="entry name" value="Pkinase"/>
    <property type="match status" value="1"/>
</dbReference>
<keyword evidence="10" id="KW-0449">Lipoprotein</keyword>
<evidence type="ECO:0000256" key="8">
    <source>
        <dbReference type="ARBA" id="ARBA00022840"/>
    </source>
</evidence>
<feature type="compositionally biased region" description="Polar residues" evidence="12">
    <location>
        <begin position="513"/>
        <end position="529"/>
    </location>
</feature>
<keyword evidence="5" id="KW-0808">Transferase</keyword>
<dbReference type="Proteomes" id="UP001443914">
    <property type="component" value="Unassembled WGS sequence"/>
</dbReference>
<keyword evidence="3" id="KW-1003">Cell membrane</keyword>
<dbReference type="SMART" id="SM00220">
    <property type="entry name" value="S_TKc"/>
    <property type="match status" value="1"/>
</dbReference>
<comment type="similarity">
    <text evidence="2">Belongs to the protein kinase superfamily. Ser/Thr protein kinase family.</text>
</comment>
<dbReference type="InterPro" id="IPR017441">
    <property type="entry name" value="Protein_kinase_ATP_BS"/>
</dbReference>
<reference evidence="14" key="1">
    <citation type="submission" date="2024-03" db="EMBL/GenBank/DDBJ databases">
        <title>WGS assembly of Saponaria officinalis var. Norfolk2.</title>
        <authorList>
            <person name="Jenkins J."/>
            <person name="Shu S."/>
            <person name="Grimwood J."/>
            <person name="Barry K."/>
            <person name="Goodstein D."/>
            <person name="Schmutz J."/>
            <person name="Leebens-Mack J."/>
            <person name="Osbourn A."/>
        </authorList>
    </citation>
    <scope>NUCLEOTIDE SEQUENCE [LARGE SCALE GENOMIC DNA]</scope>
    <source>
        <strain evidence="14">JIC</strain>
    </source>
</reference>
<evidence type="ECO:0000256" key="1">
    <source>
        <dbReference type="ARBA" id="ARBA00004193"/>
    </source>
</evidence>
<accession>A0AAW1IQQ8</accession>
<protein>
    <recommendedName>
        <fullName evidence="13">Protein kinase domain-containing protein</fullName>
    </recommendedName>
</protein>
<evidence type="ECO:0000259" key="13">
    <source>
        <dbReference type="PROSITE" id="PS50011"/>
    </source>
</evidence>
<dbReference type="EMBL" id="JBDFQZ010000009">
    <property type="protein sequence ID" value="KAK9692039.1"/>
    <property type="molecule type" value="Genomic_DNA"/>
</dbReference>
<evidence type="ECO:0000256" key="12">
    <source>
        <dbReference type="SAM" id="MobiDB-lite"/>
    </source>
</evidence>
<feature type="compositionally biased region" description="Acidic residues" evidence="12">
    <location>
        <begin position="429"/>
        <end position="439"/>
    </location>
</feature>
<dbReference type="GO" id="GO:0090404">
    <property type="term" value="C:pollen tube tip"/>
    <property type="evidence" value="ECO:0007669"/>
    <property type="project" value="UniProtKB-ARBA"/>
</dbReference>
<organism evidence="14 15">
    <name type="scientific">Saponaria officinalis</name>
    <name type="common">Common soapwort</name>
    <name type="synonym">Lychnis saponaria</name>
    <dbReference type="NCBI Taxonomy" id="3572"/>
    <lineage>
        <taxon>Eukaryota</taxon>
        <taxon>Viridiplantae</taxon>
        <taxon>Streptophyta</taxon>
        <taxon>Embryophyta</taxon>
        <taxon>Tracheophyta</taxon>
        <taxon>Spermatophyta</taxon>
        <taxon>Magnoliopsida</taxon>
        <taxon>eudicotyledons</taxon>
        <taxon>Gunneridae</taxon>
        <taxon>Pentapetalae</taxon>
        <taxon>Caryophyllales</taxon>
        <taxon>Caryophyllaceae</taxon>
        <taxon>Caryophylleae</taxon>
        <taxon>Saponaria</taxon>
    </lineage>
</organism>
<evidence type="ECO:0000256" key="5">
    <source>
        <dbReference type="ARBA" id="ARBA00022679"/>
    </source>
</evidence>
<evidence type="ECO:0000256" key="7">
    <source>
        <dbReference type="ARBA" id="ARBA00022777"/>
    </source>
</evidence>
<dbReference type="PROSITE" id="PS00108">
    <property type="entry name" value="PROTEIN_KINASE_ST"/>
    <property type="match status" value="1"/>
</dbReference>
<evidence type="ECO:0000256" key="11">
    <source>
        <dbReference type="PROSITE-ProRule" id="PRU10141"/>
    </source>
</evidence>
<feature type="binding site" evidence="11">
    <location>
        <position position="88"/>
    </location>
    <ligand>
        <name>ATP</name>
        <dbReference type="ChEBI" id="CHEBI:30616"/>
    </ligand>
</feature>
<evidence type="ECO:0000256" key="6">
    <source>
        <dbReference type="ARBA" id="ARBA00022741"/>
    </source>
</evidence>
<dbReference type="Gene3D" id="3.30.200.20">
    <property type="entry name" value="Phosphorylase Kinase, domain 1"/>
    <property type="match status" value="1"/>
</dbReference>
<evidence type="ECO:0000256" key="3">
    <source>
        <dbReference type="ARBA" id="ARBA00022475"/>
    </source>
</evidence>
<comment type="subcellular location">
    <subcellularLocation>
        <location evidence="1">Cell membrane</location>
        <topology evidence="1">Lipid-anchor</topology>
    </subcellularLocation>
</comment>
<feature type="domain" description="Protein kinase" evidence="13">
    <location>
        <begin position="59"/>
        <end position="336"/>
    </location>
</feature>
<feature type="compositionally biased region" description="Basic and acidic residues" evidence="12">
    <location>
        <begin position="365"/>
        <end position="391"/>
    </location>
</feature>
<proteinExistence type="inferred from homology"/>
<keyword evidence="8 11" id="KW-0067">ATP-binding</keyword>
<dbReference type="FunFam" id="1.10.510.10:FF:000032">
    <property type="entry name" value="Serine/threonine-protein kinase PBS1"/>
    <property type="match status" value="1"/>
</dbReference>
<evidence type="ECO:0000256" key="9">
    <source>
        <dbReference type="ARBA" id="ARBA00023136"/>
    </source>
</evidence>
<dbReference type="InterPro" id="IPR008271">
    <property type="entry name" value="Ser/Thr_kinase_AS"/>
</dbReference>
<keyword evidence="6 11" id="KW-0547">Nucleotide-binding</keyword>
<feature type="region of interest" description="Disordered" evidence="12">
    <location>
        <begin position="341"/>
        <end position="605"/>
    </location>
</feature>